<dbReference type="InterPro" id="IPR029056">
    <property type="entry name" value="Ribokinase-like"/>
</dbReference>
<keyword evidence="5 9" id="KW-0067">ATP-binding</keyword>
<reference evidence="11 12" key="1">
    <citation type="submission" date="2019-02" db="EMBL/GenBank/DDBJ databases">
        <title>Deep-cultivation of Planctomycetes and their phenomic and genomic characterization uncovers novel biology.</title>
        <authorList>
            <person name="Wiegand S."/>
            <person name="Jogler M."/>
            <person name="Boedeker C."/>
            <person name="Pinto D."/>
            <person name="Vollmers J."/>
            <person name="Rivas-Marin E."/>
            <person name="Kohn T."/>
            <person name="Peeters S.H."/>
            <person name="Heuer A."/>
            <person name="Rast P."/>
            <person name="Oberbeckmann S."/>
            <person name="Bunk B."/>
            <person name="Jeske O."/>
            <person name="Meyerdierks A."/>
            <person name="Storesund J.E."/>
            <person name="Kallscheuer N."/>
            <person name="Luecker S."/>
            <person name="Lage O.M."/>
            <person name="Pohl T."/>
            <person name="Merkel B.J."/>
            <person name="Hornburger P."/>
            <person name="Mueller R.-W."/>
            <person name="Bruemmer F."/>
            <person name="Labrenz M."/>
            <person name="Spormann A.M."/>
            <person name="Op den Camp H."/>
            <person name="Overmann J."/>
            <person name="Amann R."/>
            <person name="Jetten M.S.M."/>
            <person name="Mascher T."/>
            <person name="Medema M.H."/>
            <person name="Devos D.P."/>
            <person name="Kaster A.-K."/>
            <person name="Ovreas L."/>
            <person name="Rohde M."/>
            <person name="Galperin M.Y."/>
            <person name="Jogler C."/>
        </authorList>
    </citation>
    <scope>NUCLEOTIDE SEQUENCE [LARGE SCALE GENOMIC DNA]</scope>
    <source>
        <strain evidence="11 12">Pla133</strain>
    </source>
</reference>
<dbReference type="PANTHER" id="PTHR10584:SF166">
    <property type="entry name" value="RIBOKINASE"/>
    <property type="match status" value="1"/>
</dbReference>
<name>A0A518BJT5_9BACT</name>
<keyword evidence="9" id="KW-0963">Cytoplasm</keyword>
<evidence type="ECO:0000256" key="4">
    <source>
        <dbReference type="ARBA" id="ARBA00022777"/>
    </source>
</evidence>
<feature type="binding site" evidence="9">
    <location>
        <position position="287"/>
    </location>
    <ligand>
        <name>K(+)</name>
        <dbReference type="ChEBI" id="CHEBI:29103"/>
    </ligand>
</feature>
<evidence type="ECO:0000256" key="5">
    <source>
        <dbReference type="ARBA" id="ARBA00022840"/>
    </source>
</evidence>
<feature type="active site" description="Proton acceptor" evidence="9">
    <location>
        <position position="252"/>
    </location>
</feature>
<dbReference type="EMBL" id="CP036287">
    <property type="protein sequence ID" value="QDU67237.1"/>
    <property type="molecule type" value="Genomic_DNA"/>
</dbReference>
<evidence type="ECO:0000256" key="2">
    <source>
        <dbReference type="ARBA" id="ARBA00022723"/>
    </source>
</evidence>
<feature type="binding site" evidence="9">
    <location>
        <position position="291"/>
    </location>
    <ligand>
        <name>K(+)</name>
        <dbReference type="ChEBI" id="CHEBI:29103"/>
    </ligand>
</feature>
<dbReference type="GO" id="GO:0004747">
    <property type="term" value="F:ribokinase activity"/>
    <property type="evidence" value="ECO:0007669"/>
    <property type="project" value="UniProtKB-UniRule"/>
</dbReference>
<evidence type="ECO:0000256" key="8">
    <source>
        <dbReference type="ARBA" id="ARBA00023277"/>
    </source>
</evidence>
<evidence type="ECO:0000313" key="12">
    <source>
        <dbReference type="Proteomes" id="UP000316921"/>
    </source>
</evidence>
<dbReference type="PANTHER" id="PTHR10584">
    <property type="entry name" value="SUGAR KINASE"/>
    <property type="match status" value="1"/>
</dbReference>
<comment type="cofactor">
    <cofactor evidence="9">
        <name>Mg(2+)</name>
        <dbReference type="ChEBI" id="CHEBI:18420"/>
    </cofactor>
    <text evidence="9">Requires a divalent cation, most likely magnesium in vivo, as an electrophilic catalyst to aid phosphoryl group transfer. It is the chelate of the metal and the nucleotide that is the actual substrate.</text>
</comment>
<feature type="domain" description="Carbohydrate kinase PfkB" evidence="10">
    <location>
        <begin position="4"/>
        <end position="294"/>
    </location>
</feature>
<keyword evidence="8 9" id="KW-0119">Carbohydrate metabolism</keyword>
<feature type="binding site" evidence="9">
    <location>
        <position position="185"/>
    </location>
    <ligand>
        <name>ATP</name>
        <dbReference type="ChEBI" id="CHEBI:30616"/>
    </ligand>
</feature>
<dbReference type="GO" id="GO:0046872">
    <property type="term" value="F:metal ion binding"/>
    <property type="evidence" value="ECO:0007669"/>
    <property type="project" value="UniProtKB-KW"/>
</dbReference>
<dbReference type="AlphaFoldDB" id="A0A518BJT5"/>
<proteinExistence type="inferred from homology"/>
<dbReference type="SUPFAM" id="SSF53613">
    <property type="entry name" value="Ribokinase-like"/>
    <property type="match status" value="1"/>
</dbReference>
<accession>A0A518BJT5</accession>
<keyword evidence="2 9" id="KW-0479">Metal-binding</keyword>
<keyword evidence="1 9" id="KW-0808">Transferase</keyword>
<feature type="binding site" evidence="9">
    <location>
        <position position="285"/>
    </location>
    <ligand>
        <name>K(+)</name>
        <dbReference type="ChEBI" id="CHEBI:29103"/>
    </ligand>
</feature>
<dbReference type="RefSeq" id="WP_419192381.1">
    <property type="nucleotide sequence ID" value="NZ_CP036287.1"/>
</dbReference>
<comment type="subcellular location">
    <subcellularLocation>
        <location evidence="9">Cytoplasm</location>
    </subcellularLocation>
</comment>
<dbReference type="GO" id="GO:0005524">
    <property type="term" value="F:ATP binding"/>
    <property type="evidence" value="ECO:0007669"/>
    <property type="project" value="UniProtKB-UniRule"/>
</dbReference>
<evidence type="ECO:0000256" key="1">
    <source>
        <dbReference type="ARBA" id="ARBA00022679"/>
    </source>
</evidence>
<comment type="function">
    <text evidence="9">Catalyzes the phosphorylation of ribose at O-5 in a reaction requiring ATP and magnesium. The resulting D-ribose-5-phosphate can then be used either for sythesis of nucleotides, histidine, and tryptophan, or as a component of the pentose phosphate pathway.</text>
</comment>
<dbReference type="Pfam" id="PF00294">
    <property type="entry name" value="PfkB"/>
    <property type="match status" value="1"/>
</dbReference>
<dbReference type="UniPathway" id="UPA00916">
    <property type="reaction ID" value="UER00889"/>
</dbReference>
<organism evidence="11 12">
    <name type="scientific">Engelhardtia mirabilis</name>
    <dbReference type="NCBI Taxonomy" id="2528011"/>
    <lineage>
        <taxon>Bacteria</taxon>
        <taxon>Pseudomonadati</taxon>
        <taxon>Planctomycetota</taxon>
        <taxon>Planctomycetia</taxon>
        <taxon>Planctomycetia incertae sedis</taxon>
        <taxon>Engelhardtia</taxon>
    </lineage>
</organism>
<dbReference type="EC" id="2.7.1.15" evidence="9"/>
<dbReference type="InterPro" id="IPR011877">
    <property type="entry name" value="Ribokinase"/>
</dbReference>
<feature type="binding site" evidence="9">
    <location>
        <begin position="220"/>
        <end position="225"/>
    </location>
    <ligand>
        <name>ATP</name>
        <dbReference type="ChEBI" id="CHEBI:30616"/>
    </ligand>
</feature>
<dbReference type="CDD" id="cd01174">
    <property type="entry name" value="ribokinase"/>
    <property type="match status" value="1"/>
</dbReference>
<comment type="pathway">
    <text evidence="9">Carbohydrate metabolism; D-ribose degradation; D-ribose 5-phosphate from beta-D-ribopyranose: step 2/2.</text>
</comment>
<feature type="binding site" evidence="9">
    <location>
        <begin position="12"/>
        <end position="14"/>
    </location>
    <ligand>
        <name>substrate</name>
    </ligand>
</feature>
<dbReference type="KEGG" id="pbap:Pla133_23150"/>
<feature type="binding site" evidence="9">
    <location>
        <position position="246"/>
    </location>
    <ligand>
        <name>K(+)</name>
        <dbReference type="ChEBI" id="CHEBI:29103"/>
    </ligand>
</feature>
<evidence type="ECO:0000256" key="6">
    <source>
        <dbReference type="ARBA" id="ARBA00022842"/>
    </source>
</evidence>
<evidence type="ECO:0000256" key="7">
    <source>
        <dbReference type="ARBA" id="ARBA00022958"/>
    </source>
</evidence>
<evidence type="ECO:0000256" key="3">
    <source>
        <dbReference type="ARBA" id="ARBA00022741"/>
    </source>
</evidence>
<evidence type="ECO:0000256" key="9">
    <source>
        <dbReference type="HAMAP-Rule" id="MF_01987"/>
    </source>
</evidence>
<dbReference type="Gene3D" id="3.40.1190.20">
    <property type="match status" value="1"/>
</dbReference>
<keyword evidence="3 9" id="KW-0547">Nucleotide-binding</keyword>
<dbReference type="InterPro" id="IPR011611">
    <property type="entry name" value="PfkB_dom"/>
</dbReference>
<comment type="subunit">
    <text evidence="9">Homodimer.</text>
</comment>
<keyword evidence="12" id="KW-1185">Reference proteome</keyword>
<dbReference type="GO" id="GO:0005829">
    <property type="term" value="C:cytosol"/>
    <property type="evidence" value="ECO:0007669"/>
    <property type="project" value="TreeGrafter"/>
</dbReference>
<keyword evidence="4 9" id="KW-0418">Kinase</keyword>
<dbReference type="HAMAP" id="MF_01987">
    <property type="entry name" value="Ribokinase"/>
    <property type="match status" value="1"/>
</dbReference>
<gene>
    <name evidence="9 11" type="primary">rbsK</name>
    <name evidence="11" type="ORF">Pla133_23150</name>
</gene>
<keyword evidence="7 9" id="KW-0630">Potassium</keyword>
<dbReference type="Proteomes" id="UP000316921">
    <property type="component" value="Chromosome"/>
</dbReference>
<feature type="binding site" evidence="9">
    <location>
        <position position="252"/>
    </location>
    <ligand>
        <name>substrate</name>
    </ligand>
</feature>
<comment type="caution">
    <text evidence="9">Lacks conserved residue(s) required for the propagation of feature annotation.</text>
</comment>
<evidence type="ECO:0000259" key="10">
    <source>
        <dbReference type="Pfam" id="PF00294"/>
    </source>
</evidence>
<comment type="similarity">
    <text evidence="9">Belongs to the carbohydrate kinase PfkB family. Ribokinase subfamily.</text>
</comment>
<evidence type="ECO:0000313" key="11">
    <source>
        <dbReference type="EMBL" id="QDU67237.1"/>
    </source>
</evidence>
<comment type="activity regulation">
    <text evidence="9">Activated by a monovalent cation that binds near, but not in, the active site. The most likely occupant of the site in vivo is potassium. Ion binding induces a conformational change that may alter substrate affinity.</text>
</comment>
<dbReference type="InterPro" id="IPR002139">
    <property type="entry name" value="Ribo/fructo_kinase"/>
</dbReference>
<dbReference type="GO" id="GO:0019303">
    <property type="term" value="P:D-ribose catabolic process"/>
    <property type="evidence" value="ECO:0007669"/>
    <property type="project" value="UniProtKB-UniRule"/>
</dbReference>
<sequence>MSEAICVLGALHMDLTIEVEHLPSVGETEIGKGLEVHPGGKGATQAVAAARLGASVSLVGAVGDDGWGADLRSALLAEGVNLSGVVSSSAAVTGVALRARHASGESATVIGPGANRMVDVAVIEAAREAFAHAKVFLCQLEIGEDALSAAVELARASGALVVLNAAPARELSREFLAKIDVIVANRREGARLARVEKDECSDSGLMRRIAALGPSKVVLTRGKRGAMFFDGERTFEQAGFPAERLDSTAASDAFCGALAVALAEEQRWDQALRFACAASALSAEVQGSFPSLPTRDVLEPRL</sequence>
<dbReference type="PRINTS" id="PR00990">
    <property type="entry name" value="RIBOKINASE"/>
</dbReference>
<protein>
    <recommendedName>
        <fullName evidence="9">Ribokinase</fullName>
        <shortName evidence="9">RK</shortName>
        <ecNumber evidence="9">2.7.1.15</ecNumber>
    </recommendedName>
</protein>
<comment type="catalytic activity">
    <reaction evidence="9">
        <text>D-ribose + ATP = D-ribose 5-phosphate + ADP + H(+)</text>
        <dbReference type="Rhea" id="RHEA:13697"/>
        <dbReference type="ChEBI" id="CHEBI:15378"/>
        <dbReference type="ChEBI" id="CHEBI:30616"/>
        <dbReference type="ChEBI" id="CHEBI:47013"/>
        <dbReference type="ChEBI" id="CHEBI:78346"/>
        <dbReference type="ChEBI" id="CHEBI:456216"/>
        <dbReference type="EC" id="2.7.1.15"/>
    </reaction>
</comment>
<feature type="binding site" evidence="9">
    <location>
        <position position="282"/>
    </location>
    <ligand>
        <name>K(+)</name>
        <dbReference type="ChEBI" id="CHEBI:29103"/>
    </ligand>
</feature>
<feature type="binding site" evidence="9">
    <location>
        <position position="248"/>
    </location>
    <ligand>
        <name>K(+)</name>
        <dbReference type="ChEBI" id="CHEBI:29103"/>
    </ligand>
</feature>
<keyword evidence="6 9" id="KW-0460">Magnesium</keyword>
<feature type="binding site" evidence="9">
    <location>
        <position position="141"/>
    </location>
    <ligand>
        <name>substrate</name>
    </ligand>
</feature>